<keyword evidence="3" id="KW-1185">Reference proteome</keyword>
<dbReference type="PANTHER" id="PTHR46168:SF9">
    <property type="entry name" value="ARMADILLO REPEAT ONLY 2"/>
    <property type="match status" value="1"/>
</dbReference>
<dbReference type="Proteomes" id="UP000607653">
    <property type="component" value="Unassembled WGS sequence"/>
</dbReference>
<feature type="domain" description="DUF7792" evidence="1">
    <location>
        <begin position="1"/>
        <end position="34"/>
    </location>
</feature>
<dbReference type="InterPro" id="IPR056694">
    <property type="entry name" value="DUF7792"/>
</dbReference>
<evidence type="ECO:0000313" key="2">
    <source>
        <dbReference type="EMBL" id="DAD46793.1"/>
    </source>
</evidence>
<proteinExistence type="predicted"/>
<comment type="caution">
    <text evidence="2">The sequence shown here is derived from an EMBL/GenBank/DDBJ whole genome shotgun (WGS) entry which is preliminary data.</text>
</comment>
<accession>A0A822ZPP3</accession>
<name>A0A822ZPP3_NELNU</name>
<sequence length="94" mass="10423">MKCVFTVIPAAAFKKMSSQLENSIDDVSWLLHISASADDRDDEYLGLLSIAANDPILYLFGNRSLPSIRDLLMIDLMRPPLSYRSSATTIDISS</sequence>
<evidence type="ECO:0000259" key="1">
    <source>
        <dbReference type="Pfam" id="PF25055"/>
    </source>
</evidence>
<protein>
    <recommendedName>
        <fullName evidence="1">DUF7792 domain-containing protein</fullName>
    </recommendedName>
</protein>
<gene>
    <name evidence="2" type="ORF">HUJ06_016730</name>
</gene>
<organism evidence="2 3">
    <name type="scientific">Nelumbo nucifera</name>
    <name type="common">Sacred lotus</name>
    <dbReference type="NCBI Taxonomy" id="4432"/>
    <lineage>
        <taxon>Eukaryota</taxon>
        <taxon>Viridiplantae</taxon>
        <taxon>Streptophyta</taxon>
        <taxon>Embryophyta</taxon>
        <taxon>Tracheophyta</taxon>
        <taxon>Spermatophyta</taxon>
        <taxon>Magnoliopsida</taxon>
        <taxon>Proteales</taxon>
        <taxon>Nelumbonaceae</taxon>
        <taxon>Nelumbo</taxon>
    </lineage>
</organism>
<dbReference type="PANTHER" id="PTHR46168">
    <property type="entry name" value="ARMADILLO REPEAT ONLY 4"/>
    <property type="match status" value="1"/>
</dbReference>
<dbReference type="AlphaFoldDB" id="A0A822ZPP3"/>
<dbReference type="Pfam" id="PF25055">
    <property type="entry name" value="DUF7792"/>
    <property type="match status" value="1"/>
</dbReference>
<reference evidence="2 3" key="1">
    <citation type="journal article" date="2020" name="Mol. Biol. Evol.">
        <title>Distinct Expression and Methylation Patterns for Genes with Different Fates following a Single Whole-Genome Duplication in Flowering Plants.</title>
        <authorList>
            <person name="Shi T."/>
            <person name="Rahmani R.S."/>
            <person name="Gugger P.F."/>
            <person name="Wang M."/>
            <person name="Li H."/>
            <person name="Zhang Y."/>
            <person name="Li Z."/>
            <person name="Wang Q."/>
            <person name="Van de Peer Y."/>
            <person name="Marchal K."/>
            <person name="Chen J."/>
        </authorList>
    </citation>
    <scope>NUCLEOTIDE SEQUENCE [LARGE SCALE GENOMIC DNA]</scope>
    <source>
        <tissue evidence="2">Leaf</tissue>
    </source>
</reference>
<evidence type="ECO:0000313" key="3">
    <source>
        <dbReference type="Proteomes" id="UP000607653"/>
    </source>
</evidence>
<dbReference type="EMBL" id="DUZY01000008">
    <property type="protein sequence ID" value="DAD46793.1"/>
    <property type="molecule type" value="Genomic_DNA"/>
</dbReference>